<dbReference type="Proteomes" id="UP000887023">
    <property type="component" value="Chromosome"/>
</dbReference>
<organism evidence="1 2">
    <name type="scientific">Skermania pinensis</name>
    <dbReference type="NCBI Taxonomy" id="39122"/>
    <lineage>
        <taxon>Bacteria</taxon>
        <taxon>Bacillati</taxon>
        <taxon>Actinomycetota</taxon>
        <taxon>Actinomycetes</taxon>
        <taxon>Mycobacteriales</taxon>
        <taxon>Gordoniaceae</taxon>
        <taxon>Skermania</taxon>
    </lineage>
</organism>
<sequence>MSDGVDGFLALAGLAKAGRLVLEPGVARECAAACADAIAELTRFRDRMSHLTEVLPLGNFACAHDLALILSETTQQYLLRIDEHITCLAAIHDLVGAQVVGTLTSDAATGAALARVGPGQGW</sequence>
<evidence type="ECO:0000313" key="1">
    <source>
        <dbReference type="EMBL" id="QXQ15479.1"/>
    </source>
</evidence>
<dbReference type="EMBL" id="CP079105">
    <property type="protein sequence ID" value="QXQ15479.1"/>
    <property type="molecule type" value="Genomic_DNA"/>
</dbReference>
<protein>
    <submittedName>
        <fullName evidence="1">Uncharacterized protein</fullName>
    </submittedName>
</protein>
<accession>A0ABX8SC80</accession>
<reference evidence="1" key="1">
    <citation type="submission" date="2021-07" db="EMBL/GenBank/DDBJ databases">
        <title>Candidatus Kaistella beijingensis sp. nov. isolated from a municipal wastewater treatment plant is involved in sludge foaming.</title>
        <authorList>
            <person name="Song Y."/>
            <person name="Liu S.-J."/>
        </authorList>
    </citation>
    <scope>NUCLEOTIDE SEQUENCE</scope>
    <source>
        <strain evidence="1">DSM 43998</strain>
    </source>
</reference>
<gene>
    <name evidence="1" type="ORF">KV203_09365</name>
</gene>
<evidence type="ECO:0000313" key="2">
    <source>
        <dbReference type="Proteomes" id="UP000887023"/>
    </source>
</evidence>
<proteinExistence type="predicted"/>
<dbReference type="RefSeq" id="WP_066468210.1">
    <property type="nucleotide sequence ID" value="NZ_CBCRUZ010000001.1"/>
</dbReference>
<name>A0ABX8SC80_9ACTN</name>
<keyword evidence="2" id="KW-1185">Reference proteome</keyword>